<dbReference type="InterPro" id="IPR009057">
    <property type="entry name" value="Homeodomain-like_sf"/>
</dbReference>
<evidence type="ECO:0000256" key="3">
    <source>
        <dbReference type="ARBA" id="ARBA00023163"/>
    </source>
</evidence>
<dbReference type="PANTHER" id="PTHR30055:SF234">
    <property type="entry name" value="HTH-TYPE TRANSCRIPTIONAL REGULATOR BETI"/>
    <property type="match status" value="1"/>
</dbReference>
<organism evidence="6 7">
    <name type="scientific">Gordonia paraffinivorans</name>
    <dbReference type="NCBI Taxonomy" id="175628"/>
    <lineage>
        <taxon>Bacteria</taxon>
        <taxon>Bacillati</taxon>
        <taxon>Actinomycetota</taxon>
        <taxon>Actinomycetes</taxon>
        <taxon>Mycobacteriales</taxon>
        <taxon>Gordoniaceae</taxon>
        <taxon>Gordonia</taxon>
    </lineage>
</organism>
<keyword evidence="2 4" id="KW-0238">DNA-binding</keyword>
<keyword evidence="3" id="KW-0804">Transcription</keyword>
<dbReference type="EMBL" id="CAACYD010000007">
    <property type="protein sequence ID" value="VFA89508.1"/>
    <property type="molecule type" value="Genomic_DNA"/>
</dbReference>
<evidence type="ECO:0000256" key="2">
    <source>
        <dbReference type="ARBA" id="ARBA00023125"/>
    </source>
</evidence>
<dbReference type="PROSITE" id="PS50977">
    <property type="entry name" value="HTH_TETR_2"/>
    <property type="match status" value="1"/>
</dbReference>
<sequence length="231" mass="25360">MGRRSPSHYSGVTGARIQSLIESLFDLWFHPRVTQTTGELPSGTGPSATREVLLDVAERLFLTEGYDRVSIRAICAAADANPAAVHYHFGTKDDLTIALLESRLAPRWSDPLSEIDPGRHSVRQIVDVLLAPFVELQGDPTGHLHLQLLSRFVLTRPKINWTARWFGLDPFADILLDAVPGLPARAARRRWALAFQLILLRFGDSERLDPAAVEALAGFVTAGLSAPPEPS</sequence>
<dbReference type="InterPro" id="IPR036271">
    <property type="entry name" value="Tet_transcr_reg_TetR-rel_C_sf"/>
</dbReference>
<evidence type="ECO:0000259" key="5">
    <source>
        <dbReference type="PROSITE" id="PS50977"/>
    </source>
</evidence>
<evidence type="ECO:0000256" key="4">
    <source>
        <dbReference type="PROSITE-ProRule" id="PRU00335"/>
    </source>
</evidence>
<gene>
    <name evidence="6" type="ORF">NCTC8139_03074</name>
</gene>
<evidence type="ECO:0000313" key="6">
    <source>
        <dbReference type="EMBL" id="VFA89508.1"/>
    </source>
</evidence>
<proteinExistence type="predicted"/>
<comment type="caution">
    <text evidence="6">The sequence shown here is derived from an EMBL/GenBank/DDBJ whole genome shotgun (WGS) entry which is preliminary data.</text>
</comment>
<dbReference type="PANTHER" id="PTHR30055">
    <property type="entry name" value="HTH-TYPE TRANSCRIPTIONAL REGULATOR RUTR"/>
    <property type="match status" value="1"/>
</dbReference>
<evidence type="ECO:0000256" key="1">
    <source>
        <dbReference type="ARBA" id="ARBA00023015"/>
    </source>
</evidence>
<dbReference type="Gene3D" id="1.10.357.10">
    <property type="entry name" value="Tetracycline Repressor, domain 2"/>
    <property type="match status" value="1"/>
</dbReference>
<dbReference type="PRINTS" id="PR00455">
    <property type="entry name" value="HTHTETR"/>
</dbReference>
<keyword evidence="1" id="KW-0805">Transcription regulation</keyword>
<dbReference type="AlphaFoldDB" id="A0ABD7V569"/>
<dbReference type="PROSITE" id="PS01081">
    <property type="entry name" value="HTH_TETR_1"/>
    <property type="match status" value="1"/>
</dbReference>
<dbReference type="Pfam" id="PF00440">
    <property type="entry name" value="TetR_N"/>
    <property type="match status" value="1"/>
</dbReference>
<dbReference type="SUPFAM" id="SSF48498">
    <property type="entry name" value="Tetracyclin repressor-like, C-terminal domain"/>
    <property type="match status" value="1"/>
</dbReference>
<accession>A0ABD7V569</accession>
<dbReference type="SUPFAM" id="SSF46689">
    <property type="entry name" value="Homeodomain-like"/>
    <property type="match status" value="1"/>
</dbReference>
<feature type="domain" description="HTH tetR-type" evidence="5">
    <location>
        <begin position="47"/>
        <end position="107"/>
    </location>
</feature>
<dbReference type="InterPro" id="IPR050109">
    <property type="entry name" value="HTH-type_TetR-like_transc_reg"/>
</dbReference>
<reference evidence="6 7" key="1">
    <citation type="submission" date="2019-02" db="EMBL/GenBank/DDBJ databases">
        <authorList>
            <consortium name="Pathogen Informatics"/>
        </authorList>
    </citation>
    <scope>NUCLEOTIDE SEQUENCE [LARGE SCALE GENOMIC DNA]</scope>
    <source>
        <strain evidence="6 7">3012STDY6756503</strain>
    </source>
</reference>
<dbReference type="InterPro" id="IPR001647">
    <property type="entry name" value="HTH_TetR"/>
</dbReference>
<feature type="DNA-binding region" description="H-T-H motif" evidence="4">
    <location>
        <begin position="70"/>
        <end position="89"/>
    </location>
</feature>
<dbReference type="Proteomes" id="UP000360750">
    <property type="component" value="Unassembled WGS sequence"/>
</dbReference>
<dbReference type="InterPro" id="IPR023772">
    <property type="entry name" value="DNA-bd_HTH_TetR-type_CS"/>
</dbReference>
<name>A0ABD7V569_9ACTN</name>
<dbReference type="GO" id="GO:0003677">
    <property type="term" value="F:DNA binding"/>
    <property type="evidence" value="ECO:0007669"/>
    <property type="project" value="UniProtKB-UniRule"/>
</dbReference>
<protein>
    <submittedName>
        <fullName evidence="6">Bacterial regulatory proteins, tetR family</fullName>
    </submittedName>
</protein>
<dbReference type="GO" id="GO:0006355">
    <property type="term" value="P:regulation of DNA-templated transcription"/>
    <property type="evidence" value="ECO:0007669"/>
    <property type="project" value="UniProtKB-ARBA"/>
</dbReference>
<evidence type="ECO:0000313" key="7">
    <source>
        <dbReference type="Proteomes" id="UP000360750"/>
    </source>
</evidence>